<dbReference type="Gene3D" id="1.20.58.320">
    <property type="entry name" value="TPR-like"/>
    <property type="match status" value="1"/>
</dbReference>
<dbReference type="RefSeq" id="WP_058029649.1">
    <property type="nucleotide sequence ID" value="NZ_CP013187.1"/>
</dbReference>
<reference evidence="1 2" key="1">
    <citation type="submission" date="2015-11" db="EMBL/GenBank/DDBJ databases">
        <authorList>
            <person name="Zhang Y."/>
            <person name="Guo Z."/>
        </authorList>
    </citation>
    <scope>NUCLEOTIDE SEQUENCE [LARGE SCALE GENOMIC DNA]</scope>
    <source>
        <strain evidence="1 2">KCTC 12086</strain>
    </source>
</reference>
<dbReference type="EMBL" id="CP013187">
    <property type="protein sequence ID" value="ALO41958.1"/>
    <property type="molecule type" value="Genomic_DNA"/>
</dbReference>
<dbReference type="SUPFAM" id="SSF48452">
    <property type="entry name" value="TPR-like"/>
    <property type="match status" value="1"/>
</dbReference>
<dbReference type="AlphaFoldDB" id="A0A0S2K0X5"/>
<dbReference type="InterPro" id="IPR011990">
    <property type="entry name" value="TPR-like_helical_dom_sf"/>
</dbReference>
<dbReference type="Proteomes" id="UP000061457">
    <property type="component" value="Chromosome I"/>
</dbReference>
<gene>
    <name evidence="1" type="ORF">PP2015_1454</name>
</gene>
<dbReference type="PATRIC" id="fig|161398.10.peg.1478"/>
<protein>
    <submittedName>
        <fullName evidence="1">Membrane protein</fullName>
    </submittedName>
</protein>
<keyword evidence="2" id="KW-1185">Reference proteome</keyword>
<evidence type="ECO:0000313" key="2">
    <source>
        <dbReference type="Proteomes" id="UP000061457"/>
    </source>
</evidence>
<accession>A0A0S2K0X5</accession>
<organism evidence="1 2">
    <name type="scientific">Pseudoalteromonas phenolica</name>
    <dbReference type="NCBI Taxonomy" id="161398"/>
    <lineage>
        <taxon>Bacteria</taxon>
        <taxon>Pseudomonadati</taxon>
        <taxon>Pseudomonadota</taxon>
        <taxon>Gammaproteobacteria</taxon>
        <taxon>Alteromonadales</taxon>
        <taxon>Pseudoalteromonadaceae</taxon>
        <taxon>Pseudoalteromonas</taxon>
    </lineage>
</organism>
<name>A0A0S2K0X5_9GAMM</name>
<dbReference type="Pfam" id="PF06041">
    <property type="entry name" value="DUF924"/>
    <property type="match status" value="1"/>
</dbReference>
<dbReference type="Gene3D" id="1.25.40.10">
    <property type="entry name" value="Tetratricopeptide repeat domain"/>
    <property type="match status" value="1"/>
</dbReference>
<dbReference type="STRING" id="161398.PP2015_1454"/>
<dbReference type="KEGG" id="pphe:PP2015_1454"/>
<proteinExistence type="predicted"/>
<sequence>MYQQVLDFWFNEISPKMWWQKDLAFDEEIIRRFGTLHQQAVLGELFEWREHAESSLAEVIVLDQFSRNIHRDTPKAFAADPLALALAQQAINNGFDKLVEVEKRSFFYLPFMHSESRRIHEEAVKLYTAHGNENNLEFELKHKVIIDRFGRYPHRNAILGRESTQEEIAFLQEPDSSF</sequence>
<evidence type="ECO:0000313" key="1">
    <source>
        <dbReference type="EMBL" id="ALO41958.1"/>
    </source>
</evidence>
<dbReference type="OrthoDB" id="9806388at2"/>
<dbReference type="InterPro" id="IPR010323">
    <property type="entry name" value="DUF924"/>
</dbReference>